<evidence type="ECO:0000256" key="8">
    <source>
        <dbReference type="ARBA" id="ARBA00023239"/>
    </source>
</evidence>
<dbReference type="Pfam" id="PF01168">
    <property type="entry name" value="Ala_racemase_N"/>
    <property type="match status" value="1"/>
</dbReference>
<dbReference type="SMART" id="SM01119">
    <property type="entry name" value="D-ser_dehydrat"/>
    <property type="match status" value="1"/>
</dbReference>
<dbReference type="InterPro" id="IPR029066">
    <property type="entry name" value="PLP-binding_barrel"/>
</dbReference>
<comment type="similarity">
    <text evidence="3">Belongs to the DSD1 family.</text>
</comment>
<dbReference type="FunFam" id="3.20.20.10:FF:000016">
    <property type="entry name" value="D-serine dehydratase"/>
    <property type="match status" value="1"/>
</dbReference>
<comment type="cofactor">
    <cofactor evidence="2">
        <name>Zn(2+)</name>
        <dbReference type="ChEBI" id="CHEBI:29105"/>
    </cofactor>
</comment>
<dbReference type="GO" id="GO:0036088">
    <property type="term" value="P:D-serine catabolic process"/>
    <property type="evidence" value="ECO:0007669"/>
    <property type="project" value="TreeGrafter"/>
</dbReference>
<evidence type="ECO:0000256" key="10">
    <source>
        <dbReference type="ARBA" id="ARBA00055764"/>
    </source>
</evidence>
<proteinExistence type="inferred from homology"/>
<comment type="function">
    <text evidence="10">Catalyzes the conversion of D-serine to pyruvate and ammonia. May play a role in D-serine detoxification.</text>
</comment>
<comment type="catalytic activity">
    <reaction evidence="9">
        <text>D-serine = pyruvate + NH4(+)</text>
        <dbReference type="Rhea" id="RHEA:13977"/>
        <dbReference type="ChEBI" id="CHEBI:15361"/>
        <dbReference type="ChEBI" id="CHEBI:28938"/>
        <dbReference type="ChEBI" id="CHEBI:35247"/>
        <dbReference type="EC" id="4.3.1.18"/>
    </reaction>
    <physiologicalReaction direction="left-to-right" evidence="9">
        <dbReference type="Rhea" id="RHEA:13978"/>
    </physiologicalReaction>
</comment>
<dbReference type="SUPFAM" id="SSF51419">
    <property type="entry name" value="PLP-binding barrel"/>
    <property type="match status" value="1"/>
</dbReference>
<dbReference type="Pfam" id="PF14031">
    <property type="entry name" value="D-ser_dehydrat"/>
    <property type="match status" value="1"/>
</dbReference>
<sequence>MSFPSEMYSKPSAEALKKEYVGKTLDDIPTPAFVVNRQIVKDNCQRMLDRSKRLNASFRAHVKTHKTVEGTEFQLGDYSTRVVVSTIMEAWSLLPLAKQGKVDDVLYGLPIVSSRVNEIIKLQESFKNVRLMIDHTCQLDMLVEYSKKNGITRPWSFFIKVDMGTHRAGKEAGSESLKELITAALDSERSQYLDLYGFYCHAGHSYASKDPKEASIFLEQEILSADAAAKLAKDIDQNRRLVVSVGSTPTSHSTDELDRSQLDLVADELELHAGNYPFCDLQQMATHCIGQNNVACTVLAEVASIYPGRGSSAPGEVLVNAGVIAMAREPGPMPGWGKVSTKGYDNWYAGRLSQEHGILIPCEGTTPEFPALGSRLQIIPQHSCITANAFQWYYITDGDDKVVDVWVAWRGW</sequence>
<dbReference type="InterPro" id="IPR051466">
    <property type="entry name" value="D-amino_acid_metab_enzyme"/>
</dbReference>
<dbReference type="PhylomeDB" id="A0A060TGJ1"/>
<evidence type="ECO:0000256" key="6">
    <source>
        <dbReference type="ARBA" id="ARBA00022833"/>
    </source>
</evidence>
<dbReference type="PANTHER" id="PTHR28004">
    <property type="entry name" value="ZGC:162816-RELATED"/>
    <property type="match status" value="1"/>
</dbReference>
<evidence type="ECO:0000259" key="14">
    <source>
        <dbReference type="SMART" id="SM01119"/>
    </source>
</evidence>
<reference evidence="15" key="2">
    <citation type="submission" date="2014-06" db="EMBL/GenBank/DDBJ databases">
        <title>The complete genome of Blastobotrys (Arxula) adeninivorans LS3 - a yeast of biotechnological interest.</title>
        <authorList>
            <person name="Kunze G."/>
            <person name="Gaillardin C."/>
            <person name="Czernicka M."/>
            <person name="Durrens P."/>
            <person name="Martin T."/>
            <person name="Boer E."/>
            <person name="Gabaldon T."/>
            <person name="Cruz J."/>
            <person name="Talla E."/>
            <person name="Marck C."/>
            <person name="Goffeau A."/>
            <person name="Barbe V."/>
            <person name="Baret P."/>
            <person name="Baronian K."/>
            <person name="Beier S."/>
            <person name="Bleykasten C."/>
            <person name="Bode R."/>
            <person name="Casaregola S."/>
            <person name="Despons L."/>
            <person name="Fairhead C."/>
            <person name="Giersberg M."/>
            <person name="Gierski P."/>
            <person name="Hahnel U."/>
            <person name="Hartmann A."/>
            <person name="Jankowska D."/>
            <person name="Jubin C."/>
            <person name="Jung P."/>
            <person name="Lafontaine I."/>
            <person name="Leh-Louis V."/>
            <person name="Lemaire M."/>
            <person name="Marcet-Houben M."/>
            <person name="Mascher M."/>
            <person name="Morel G."/>
            <person name="Richard G.-F."/>
            <person name="Riechen J."/>
            <person name="Sacerdot C."/>
            <person name="Sarkar A."/>
            <person name="Savel G."/>
            <person name="Schacherer J."/>
            <person name="Sherman D."/>
            <person name="Straub M.-L."/>
            <person name="Stein N."/>
            <person name="Thierry A."/>
            <person name="Trautwein-Schult A."/>
            <person name="Westhof E."/>
            <person name="Worch S."/>
            <person name="Dujon B."/>
            <person name="Souciet J.-L."/>
            <person name="Wincker P."/>
            <person name="Scholz U."/>
            <person name="Neuveglise N."/>
        </authorList>
    </citation>
    <scope>NUCLEOTIDE SEQUENCE</scope>
    <source>
        <strain evidence="15">LS3</strain>
    </source>
</reference>
<keyword evidence="8" id="KW-0456">Lyase</keyword>
<keyword evidence="4" id="KW-0216">Detoxification</keyword>
<dbReference type="GO" id="GO:0008721">
    <property type="term" value="F:D-serine ammonia-lyase activity"/>
    <property type="evidence" value="ECO:0007669"/>
    <property type="project" value="UniProtKB-EC"/>
</dbReference>
<evidence type="ECO:0000256" key="4">
    <source>
        <dbReference type="ARBA" id="ARBA00022575"/>
    </source>
</evidence>
<evidence type="ECO:0000256" key="1">
    <source>
        <dbReference type="ARBA" id="ARBA00001933"/>
    </source>
</evidence>
<keyword evidence="6" id="KW-0862">Zinc</keyword>
<evidence type="ECO:0000256" key="9">
    <source>
        <dbReference type="ARBA" id="ARBA00051198"/>
    </source>
</evidence>
<evidence type="ECO:0000256" key="7">
    <source>
        <dbReference type="ARBA" id="ARBA00022898"/>
    </source>
</evidence>
<evidence type="ECO:0000256" key="3">
    <source>
        <dbReference type="ARBA" id="ARBA00005323"/>
    </source>
</evidence>
<dbReference type="EC" id="4.3.1.18" evidence="11"/>
<dbReference type="PANTHER" id="PTHR28004:SF2">
    <property type="entry name" value="D-SERINE DEHYDRATASE"/>
    <property type="match status" value="1"/>
</dbReference>
<evidence type="ECO:0000313" key="15">
    <source>
        <dbReference type="EMBL" id="CDP38271.1"/>
    </source>
</evidence>
<dbReference type="GO" id="GO:0046872">
    <property type="term" value="F:metal ion binding"/>
    <property type="evidence" value="ECO:0007669"/>
    <property type="project" value="UniProtKB-KW"/>
</dbReference>
<comment type="cofactor">
    <cofactor evidence="1">
        <name>pyridoxal 5'-phosphate</name>
        <dbReference type="ChEBI" id="CHEBI:597326"/>
    </cofactor>
</comment>
<protein>
    <recommendedName>
        <fullName evidence="12">D-serine dehydratase</fullName>
        <ecNumber evidence="11">4.3.1.18</ecNumber>
    </recommendedName>
    <alternativeName>
        <fullName evidence="13">D-serine deaminase</fullName>
    </alternativeName>
</protein>
<evidence type="ECO:0000256" key="5">
    <source>
        <dbReference type="ARBA" id="ARBA00022723"/>
    </source>
</evidence>
<dbReference type="InterPro" id="IPR001608">
    <property type="entry name" value="Ala_racemase_N"/>
</dbReference>
<feature type="domain" description="D-serine dehydratase-like" evidence="14">
    <location>
        <begin position="295"/>
        <end position="397"/>
    </location>
</feature>
<reference evidence="15" key="1">
    <citation type="submission" date="2014-02" db="EMBL/GenBank/DDBJ databases">
        <authorList>
            <person name="Genoscope - CEA"/>
        </authorList>
    </citation>
    <scope>NUCLEOTIDE SEQUENCE</scope>
    <source>
        <strain evidence="15">LS3</strain>
    </source>
</reference>
<dbReference type="Gene3D" id="3.20.20.10">
    <property type="entry name" value="Alanine racemase"/>
    <property type="match status" value="1"/>
</dbReference>
<evidence type="ECO:0000256" key="12">
    <source>
        <dbReference type="ARBA" id="ARBA00069616"/>
    </source>
</evidence>
<keyword evidence="7" id="KW-0663">Pyridoxal phosphate</keyword>
<keyword evidence="5" id="KW-0479">Metal-binding</keyword>
<gene>
    <name evidence="15" type="ORF">GNLVRS02_ARAD1D30954g</name>
</gene>
<dbReference type="GO" id="GO:0009636">
    <property type="term" value="P:response to toxic substance"/>
    <property type="evidence" value="ECO:0007669"/>
    <property type="project" value="UniProtKB-KW"/>
</dbReference>
<dbReference type="InterPro" id="IPR026956">
    <property type="entry name" value="D-ser_dehydrat-like_dom"/>
</dbReference>
<evidence type="ECO:0000256" key="11">
    <source>
        <dbReference type="ARBA" id="ARBA00066349"/>
    </source>
</evidence>
<dbReference type="InterPro" id="IPR042208">
    <property type="entry name" value="D-ser_dehydrat-like_sf"/>
</dbReference>
<evidence type="ECO:0000256" key="2">
    <source>
        <dbReference type="ARBA" id="ARBA00001947"/>
    </source>
</evidence>
<dbReference type="AlphaFoldDB" id="A0A060TGJ1"/>
<organism evidence="15">
    <name type="scientific">Blastobotrys adeninivorans</name>
    <name type="common">Yeast</name>
    <name type="synonym">Arxula adeninivorans</name>
    <dbReference type="NCBI Taxonomy" id="409370"/>
    <lineage>
        <taxon>Eukaryota</taxon>
        <taxon>Fungi</taxon>
        <taxon>Dikarya</taxon>
        <taxon>Ascomycota</taxon>
        <taxon>Saccharomycotina</taxon>
        <taxon>Dipodascomycetes</taxon>
        <taxon>Dipodascales</taxon>
        <taxon>Trichomonascaceae</taxon>
        <taxon>Blastobotrys</taxon>
    </lineage>
</organism>
<dbReference type="EMBL" id="HG937694">
    <property type="protein sequence ID" value="CDP38271.1"/>
    <property type="molecule type" value="Genomic_DNA"/>
</dbReference>
<evidence type="ECO:0000256" key="13">
    <source>
        <dbReference type="ARBA" id="ARBA00075219"/>
    </source>
</evidence>
<dbReference type="Gene3D" id="2.40.37.20">
    <property type="entry name" value="D-serine dehydratase-like domain"/>
    <property type="match status" value="1"/>
</dbReference>
<accession>A0A060TGJ1</accession>
<name>A0A060TGJ1_BLAAD</name>